<gene>
    <name evidence="2" type="ORF">B5C07_00580</name>
    <name evidence="3" type="ORF">CDL68_00425</name>
</gene>
<feature type="transmembrane region" description="Helical" evidence="1">
    <location>
        <begin position="32"/>
        <end position="53"/>
    </location>
</feature>
<dbReference type="AlphaFoldDB" id="A0AAX0QX95"/>
<name>A0AAX0QX95_9STAP</name>
<evidence type="ECO:0000313" key="3">
    <source>
        <dbReference type="EMBL" id="RIZ56446.1"/>
    </source>
</evidence>
<evidence type="ECO:0000256" key="1">
    <source>
        <dbReference type="SAM" id="Phobius"/>
    </source>
</evidence>
<comment type="caution">
    <text evidence="2">The sequence shown here is derived from an EMBL/GenBank/DDBJ whole genome shotgun (WGS) entry which is preliminary data.</text>
</comment>
<dbReference type="Proteomes" id="UP000266198">
    <property type="component" value="Unassembled WGS sequence"/>
</dbReference>
<dbReference type="EMBL" id="NIPK01000001">
    <property type="protein sequence ID" value="RIZ56446.1"/>
    <property type="molecule type" value="Genomic_DNA"/>
</dbReference>
<keyword evidence="5" id="KW-1185">Reference proteome</keyword>
<reference evidence="3 5" key="2">
    <citation type="submission" date="2017-06" db="EMBL/GenBank/DDBJ databases">
        <title>Identification of a new gene, sdsY, involved in staphylococcal internalization in non-professional phagocytic cells (NPPCs).</title>
        <authorList>
            <person name="Maali Y."/>
            <person name="Martins-Simoes P."/>
            <person name="Trouillet-Assant S."/>
            <person name="Laurent F."/>
            <person name="Diot A."/>
            <person name="Verhoeven P."/>
            <person name="Bouvard D."/>
            <person name="Vandenesch F."/>
            <person name="Bes M."/>
        </authorList>
    </citation>
    <scope>NUCLEOTIDE SEQUENCE [LARGE SCALE GENOMIC DNA]</scope>
    <source>
        <strain evidence="3 5">Heidy</strain>
    </source>
</reference>
<evidence type="ECO:0000313" key="2">
    <source>
        <dbReference type="EMBL" id="PCF52697.1"/>
    </source>
</evidence>
<accession>A0AAX0QX95</accession>
<keyword evidence="1" id="KW-0472">Membrane</keyword>
<dbReference type="EMBL" id="MWUR01000001">
    <property type="protein sequence ID" value="PCF52697.1"/>
    <property type="molecule type" value="Genomic_DNA"/>
</dbReference>
<evidence type="ECO:0000313" key="5">
    <source>
        <dbReference type="Proteomes" id="UP000266198"/>
    </source>
</evidence>
<protein>
    <submittedName>
        <fullName evidence="2">Uncharacterized protein</fullName>
    </submittedName>
</protein>
<dbReference type="RefSeq" id="WP_096595937.1">
    <property type="nucleotide sequence ID" value="NZ_LR134263.1"/>
</dbReference>
<proteinExistence type="predicted"/>
<organism evidence="2 4">
    <name type="scientific">Staphylococcus delphini</name>
    <dbReference type="NCBI Taxonomy" id="53344"/>
    <lineage>
        <taxon>Bacteria</taxon>
        <taxon>Bacillati</taxon>
        <taxon>Bacillota</taxon>
        <taxon>Bacilli</taxon>
        <taxon>Bacillales</taxon>
        <taxon>Staphylococcaceae</taxon>
        <taxon>Staphylococcus</taxon>
        <taxon>Staphylococcus intermedius group</taxon>
    </lineage>
</organism>
<keyword evidence="1" id="KW-0812">Transmembrane</keyword>
<reference evidence="2 4" key="1">
    <citation type="journal article" date="2017" name="PLoS ONE">
        <title>Development of a real-time PCR for detection of Staphylococcus pseudintermedius using a novel automated comparison of whole-genome sequences.</title>
        <authorList>
            <person name="Verstappen K.M."/>
            <person name="Huijbregts L."/>
            <person name="Spaninks M."/>
            <person name="Wagenaar J.A."/>
            <person name="Fluit A.C."/>
            <person name="Duim B."/>
        </authorList>
    </citation>
    <scope>NUCLEOTIDE SEQUENCE [LARGE SCALE GENOMIC DNA]</scope>
    <source>
        <strain evidence="2 4">15S02591-1</strain>
    </source>
</reference>
<keyword evidence="1" id="KW-1133">Transmembrane helix</keyword>
<feature type="transmembrane region" description="Helical" evidence="1">
    <location>
        <begin position="7"/>
        <end position="26"/>
    </location>
</feature>
<sequence>MVKTTLALIVDIVMIVTGFILAVIFFVRGFDIYLMLCPLSVIFSSVISLYVDLKKKKSDTQK</sequence>
<dbReference type="Proteomes" id="UP000217473">
    <property type="component" value="Unassembled WGS sequence"/>
</dbReference>
<evidence type="ECO:0000313" key="4">
    <source>
        <dbReference type="Proteomes" id="UP000217473"/>
    </source>
</evidence>